<evidence type="ECO:0000313" key="5">
    <source>
        <dbReference type="Proteomes" id="UP000501812"/>
    </source>
</evidence>
<dbReference type="EMBL" id="CP051774">
    <property type="protein sequence ID" value="QJE97407.1"/>
    <property type="molecule type" value="Genomic_DNA"/>
</dbReference>
<dbReference type="InterPro" id="IPR029052">
    <property type="entry name" value="Metallo-depent_PP-like"/>
</dbReference>
<reference evidence="4 5" key="1">
    <citation type="submission" date="2020-04" db="EMBL/GenBank/DDBJ databases">
        <title>Luteolibacter sp. G-1-1-1 isolated from soil.</title>
        <authorList>
            <person name="Dahal R.H."/>
        </authorList>
    </citation>
    <scope>NUCLEOTIDE SEQUENCE [LARGE SCALE GENOMIC DNA]</scope>
    <source>
        <strain evidence="4 5">G-1-1-1</strain>
    </source>
</reference>
<dbReference type="PANTHER" id="PTHR10161">
    <property type="entry name" value="TARTRATE-RESISTANT ACID PHOSPHATASE TYPE 5"/>
    <property type="match status" value="1"/>
</dbReference>
<keyword evidence="1" id="KW-0732">Signal</keyword>
<dbReference type="AlphaFoldDB" id="A0A858RKE9"/>
<dbReference type="InterPro" id="IPR004843">
    <property type="entry name" value="Calcineurin-like_PHP"/>
</dbReference>
<evidence type="ECO:0000256" key="2">
    <source>
        <dbReference type="ARBA" id="ARBA00022801"/>
    </source>
</evidence>
<proteinExistence type="predicted"/>
<feature type="domain" description="Calcineurin-like phosphoesterase" evidence="3">
    <location>
        <begin position="51"/>
        <end position="258"/>
    </location>
</feature>
<keyword evidence="2" id="KW-0378">Hydrolase</keyword>
<dbReference type="KEGG" id="luo:HHL09_16975"/>
<accession>A0A858RKE9</accession>
<dbReference type="Pfam" id="PF00149">
    <property type="entry name" value="Metallophos"/>
    <property type="match status" value="1"/>
</dbReference>
<dbReference type="InterPro" id="IPR006311">
    <property type="entry name" value="TAT_signal"/>
</dbReference>
<evidence type="ECO:0000259" key="3">
    <source>
        <dbReference type="Pfam" id="PF00149"/>
    </source>
</evidence>
<organism evidence="4 5">
    <name type="scientific">Luteolibacter luteus</name>
    <dbReference type="NCBI Taxonomy" id="2728835"/>
    <lineage>
        <taxon>Bacteria</taxon>
        <taxon>Pseudomonadati</taxon>
        <taxon>Verrucomicrobiota</taxon>
        <taxon>Verrucomicrobiia</taxon>
        <taxon>Verrucomicrobiales</taxon>
        <taxon>Verrucomicrobiaceae</taxon>
        <taxon>Luteolibacter</taxon>
    </lineage>
</organism>
<gene>
    <name evidence="4" type="ORF">HHL09_16975</name>
</gene>
<keyword evidence="5" id="KW-1185">Reference proteome</keyword>
<protein>
    <recommendedName>
        <fullName evidence="3">Calcineurin-like phosphoesterase domain-containing protein</fullName>
    </recommendedName>
</protein>
<sequence length="336" mass="37828">MNSSSSSFSSLSRREALKAGLIFSSGFLSAGWQSRASAEEAKTKFGKGGLHFLAVGDYGTGNKNQKKVAEQMNAFAGKLDSPLTAVLALGDNFYNKLEPERFERDFEKMYSKEHLDCPFYACLGNHDYGPQYDSKQGRAKADMQLEYAAKNPDSRWKMPAKWYAVELPNASAPLVKVIYLDGNYFEGAMTPQEKLDQKRWMEAELKKPTRAKWTWVVSHYPLFSDDTKRKDNQGLIKNWGDHLKANPVSLYLSGHDHNLQHLQLKDYQPSFLVSGGGGASTYEITSSERGFAKQIFGFNHIHVDDKRVTVQLIDADGVCMHAFERDRSGRVTVREA</sequence>
<evidence type="ECO:0000256" key="1">
    <source>
        <dbReference type="ARBA" id="ARBA00022729"/>
    </source>
</evidence>
<evidence type="ECO:0000313" key="4">
    <source>
        <dbReference type="EMBL" id="QJE97407.1"/>
    </source>
</evidence>
<dbReference type="GO" id="GO:0016787">
    <property type="term" value="F:hydrolase activity"/>
    <property type="evidence" value="ECO:0007669"/>
    <property type="project" value="UniProtKB-KW"/>
</dbReference>
<dbReference type="Gene3D" id="3.60.21.10">
    <property type="match status" value="1"/>
</dbReference>
<dbReference type="PROSITE" id="PS51318">
    <property type="entry name" value="TAT"/>
    <property type="match status" value="1"/>
</dbReference>
<dbReference type="RefSeq" id="WP_169455807.1">
    <property type="nucleotide sequence ID" value="NZ_CP051774.1"/>
</dbReference>
<dbReference type="Proteomes" id="UP000501812">
    <property type="component" value="Chromosome"/>
</dbReference>
<dbReference type="InterPro" id="IPR051558">
    <property type="entry name" value="Metallophosphoesterase_PAP"/>
</dbReference>
<dbReference type="SUPFAM" id="SSF56300">
    <property type="entry name" value="Metallo-dependent phosphatases"/>
    <property type="match status" value="1"/>
</dbReference>
<dbReference type="PANTHER" id="PTHR10161:SF14">
    <property type="entry name" value="TARTRATE-RESISTANT ACID PHOSPHATASE TYPE 5"/>
    <property type="match status" value="1"/>
</dbReference>
<name>A0A858RKE9_9BACT</name>